<name>A0A7C8MGS7_9PLEO</name>
<evidence type="ECO:0000313" key="3">
    <source>
        <dbReference type="Proteomes" id="UP000481861"/>
    </source>
</evidence>
<feature type="compositionally biased region" description="Low complexity" evidence="1">
    <location>
        <begin position="14"/>
        <end position="37"/>
    </location>
</feature>
<proteinExistence type="predicted"/>
<comment type="caution">
    <text evidence="2">The sequence shown here is derived from an EMBL/GenBank/DDBJ whole genome shotgun (WGS) entry which is preliminary data.</text>
</comment>
<dbReference type="OrthoDB" id="10677873at2759"/>
<feature type="compositionally biased region" description="Polar residues" evidence="1">
    <location>
        <begin position="90"/>
        <end position="99"/>
    </location>
</feature>
<gene>
    <name evidence="2" type="ORF">BDV95DRAFT_665644</name>
</gene>
<protein>
    <submittedName>
        <fullName evidence="2">Uncharacterized protein</fullName>
    </submittedName>
</protein>
<feature type="compositionally biased region" description="Basic and acidic residues" evidence="1">
    <location>
        <begin position="149"/>
        <end position="166"/>
    </location>
</feature>
<feature type="region of interest" description="Disordered" evidence="1">
    <location>
        <begin position="371"/>
        <end position="401"/>
    </location>
</feature>
<evidence type="ECO:0000313" key="2">
    <source>
        <dbReference type="EMBL" id="KAF2875003.1"/>
    </source>
</evidence>
<feature type="compositionally biased region" description="Pro residues" evidence="1">
    <location>
        <begin position="392"/>
        <end position="401"/>
    </location>
</feature>
<reference evidence="2 3" key="1">
    <citation type="submission" date="2020-01" db="EMBL/GenBank/DDBJ databases">
        <authorList>
            <consortium name="DOE Joint Genome Institute"/>
            <person name="Haridas S."/>
            <person name="Albert R."/>
            <person name="Binder M."/>
            <person name="Bloem J."/>
            <person name="Labutti K."/>
            <person name="Salamov A."/>
            <person name="Andreopoulos B."/>
            <person name="Baker S.E."/>
            <person name="Barry K."/>
            <person name="Bills G."/>
            <person name="Bluhm B.H."/>
            <person name="Cannon C."/>
            <person name="Castanera R."/>
            <person name="Culley D.E."/>
            <person name="Daum C."/>
            <person name="Ezra D."/>
            <person name="Gonzalez J.B."/>
            <person name="Henrissat B."/>
            <person name="Kuo A."/>
            <person name="Liang C."/>
            <person name="Lipzen A."/>
            <person name="Lutzoni F."/>
            <person name="Magnuson J."/>
            <person name="Mondo S."/>
            <person name="Nolan M."/>
            <person name="Ohm R."/>
            <person name="Pangilinan J."/>
            <person name="Park H.-J.H."/>
            <person name="Ramirez L."/>
            <person name="Alfaro M."/>
            <person name="Sun H."/>
            <person name="Tritt A."/>
            <person name="Yoshinaga Y."/>
            <person name="Zwiers L.-H.L."/>
            <person name="Turgeon B.G."/>
            <person name="Goodwin S.B."/>
            <person name="Spatafora J.W."/>
            <person name="Crous P.W."/>
            <person name="Grigoriev I.V."/>
        </authorList>
    </citation>
    <scope>NUCLEOTIDE SEQUENCE [LARGE SCALE GENOMIC DNA]</scope>
    <source>
        <strain evidence="2 3">CBS 611.86</strain>
    </source>
</reference>
<dbReference type="EMBL" id="JAADJZ010000005">
    <property type="protein sequence ID" value="KAF2875003.1"/>
    <property type="molecule type" value="Genomic_DNA"/>
</dbReference>
<feature type="region of interest" description="Disordered" evidence="1">
    <location>
        <begin position="462"/>
        <end position="506"/>
    </location>
</feature>
<feature type="region of interest" description="Disordered" evidence="1">
    <location>
        <begin position="1"/>
        <end position="125"/>
    </location>
</feature>
<accession>A0A7C8MGS7</accession>
<organism evidence="2 3">
    <name type="scientific">Massariosphaeria phaeospora</name>
    <dbReference type="NCBI Taxonomy" id="100035"/>
    <lineage>
        <taxon>Eukaryota</taxon>
        <taxon>Fungi</taxon>
        <taxon>Dikarya</taxon>
        <taxon>Ascomycota</taxon>
        <taxon>Pezizomycotina</taxon>
        <taxon>Dothideomycetes</taxon>
        <taxon>Pleosporomycetidae</taxon>
        <taxon>Pleosporales</taxon>
        <taxon>Pleosporales incertae sedis</taxon>
        <taxon>Massariosphaeria</taxon>
    </lineage>
</organism>
<dbReference type="Proteomes" id="UP000481861">
    <property type="component" value="Unassembled WGS sequence"/>
</dbReference>
<feature type="region of interest" description="Disordered" evidence="1">
    <location>
        <begin position="262"/>
        <end position="343"/>
    </location>
</feature>
<keyword evidence="3" id="KW-1185">Reference proteome</keyword>
<feature type="compositionally biased region" description="Polar residues" evidence="1">
    <location>
        <begin position="327"/>
        <end position="343"/>
    </location>
</feature>
<feature type="compositionally biased region" description="Polar residues" evidence="1">
    <location>
        <begin position="484"/>
        <end position="497"/>
    </location>
</feature>
<feature type="region of interest" description="Disordered" evidence="1">
    <location>
        <begin position="149"/>
        <end position="168"/>
    </location>
</feature>
<sequence>MSRPDVADYDLMLSDASSRNSSACHSSPTSPSRPQSPQRKRTWSLFHAPETPVNGDESRKGHKMSGSSVFPFHRTSHHSHQRISEPGDSPTCQNSSETAPASAAGLGPSNVSPNENAEGERRRSSTISKFKEFLNHLDLAEILNLRRKDSAHSEDSTVGSDRRGNPHETTGLLYCNSEMESFASHGMLRFRSQSTDTLETPGPSTYYHRQSYQNRRFSVQRENSYCNPPQGDALDSLFQQSTMRTTGTGAEANGMDELHRAVTEPKPSPAKRKTNPRQPSFRFPSFLNMSKRRRAAYSKGKLPEQADDMSDHPNPFSNRPDLPPQTPNQIGVISEPSSFESASTVPHAIFDTNDVRPRAWTDSLHKASIDSSSGLLRDHHHQHSRNSLTPPLNLPPRLPPSPPPFALPPLAGPWIAPPSPPLNPTMHTTPTNTPFMPLPSPWLARPSPPLNPTLHPTPIDMPFTPLPSPAALMPSRSTKPRPSMTPQSSGSDATQHTAVDDDTSADDEDLRLRRVFNLTNTYLNHIARSEESGNEACFSGGECYCSTRGRSRERRIYGGKRTRKT</sequence>
<dbReference type="AlphaFoldDB" id="A0A7C8MGS7"/>
<evidence type="ECO:0000256" key="1">
    <source>
        <dbReference type="SAM" id="MobiDB-lite"/>
    </source>
</evidence>